<proteinExistence type="inferred from homology"/>
<evidence type="ECO:0000256" key="2">
    <source>
        <dbReference type="ARBA" id="ARBA00022448"/>
    </source>
</evidence>
<keyword evidence="7" id="KW-0325">Glycoprotein</keyword>
<feature type="transmembrane region" description="Helical" evidence="8">
    <location>
        <begin position="113"/>
        <end position="134"/>
    </location>
</feature>
<dbReference type="PANTHER" id="PTHR11958:SF63">
    <property type="entry name" value="AMINO ACID TRANSPORTER"/>
    <property type="match status" value="1"/>
</dbReference>
<evidence type="ECO:0000256" key="8">
    <source>
        <dbReference type="RuleBase" id="RU361216"/>
    </source>
</evidence>
<feature type="transmembrane region" description="Helical" evidence="8">
    <location>
        <begin position="278"/>
        <end position="299"/>
    </location>
</feature>
<dbReference type="GO" id="GO:0015175">
    <property type="term" value="F:neutral L-amino acid transmembrane transporter activity"/>
    <property type="evidence" value="ECO:0007669"/>
    <property type="project" value="TreeGrafter"/>
</dbReference>
<sequence>MTDPGNQTKEQFSLEDVKTTENKNIKTVIKEQLKDNVLFFATIAAVILGITLGFILRQFFTFNDNQISYFGFPGQLFLRMLKFLILPLIATSLISGIAGLGSNSAGKIAARALIYYFSTTITAVVIGIILVVIIKPGSGRAGAVDETFKLPIDTNRIVTTHDTLLDLVRNLFPDNIIEMAFREYETQFQAEYKYHLLYSNGTNMSLKFLPKGLTNSSDLTIIKEFDYYKAVSGGRRSLNVLGVILFCFVFGGVLASMGKEGEILVKIFEALNNCSVRMIKLVMMVSPIGIFSLIIATVIEMKNPSQVFQRISMYMVTVILGLIIHAFIILPGLYVLITRKNVIKFAKNMFDALFIAVATASSTAALPTTFDCIEVKNKINRLISRFVLPVGATINMDGTALYEAVAVIFIAQLNDRELKFIDLVITSFTATLAAIGAASVPSAGLVTMLIVLGALNLPTHQISLIYTVDWFLDRLRTTVNVWGDSIGAGIVDHLSRKEIEQIEEENRRNDGYQEVNQNEDIDVEVRKVQV</sequence>
<dbReference type="Pfam" id="PF00375">
    <property type="entry name" value="SDF"/>
    <property type="match status" value="1"/>
</dbReference>
<dbReference type="GO" id="GO:0005313">
    <property type="term" value="F:L-glutamate transmembrane transporter activity"/>
    <property type="evidence" value="ECO:0007669"/>
    <property type="project" value="TreeGrafter"/>
</dbReference>
<evidence type="ECO:0000256" key="3">
    <source>
        <dbReference type="ARBA" id="ARBA00022692"/>
    </source>
</evidence>
<evidence type="ECO:0000256" key="6">
    <source>
        <dbReference type="ARBA" id="ARBA00023136"/>
    </source>
</evidence>
<keyword evidence="3 8" id="KW-0812">Transmembrane</keyword>
<evidence type="ECO:0000256" key="7">
    <source>
        <dbReference type="ARBA" id="ARBA00023180"/>
    </source>
</evidence>
<keyword evidence="4 8" id="KW-0769">Symport</keyword>
<dbReference type="GO" id="GO:0005886">
    <property type="term" value="C:plasma membrane"/>
    <property type="evidence" value="ECO:0007669"/>
    <property type="project" value="TreeGrafter"/>
</dbReference>
<evidence type="ECO:0000256" key="1">
    <source>
        <dbReference type="ARBA" id="ARBA00004141"/>
    </source>
</evidence>
<keyword evidence="6 8" id="KW-0472">Membrane</keyword>
<feature type="transmembrane region" description="Helical" evidence="8">
    <location>
        <begin position="80"/>
        <end position="101"/>
    </location>
</feature>
<comment type="similarity">
    <text evidence="8">Belongs to the dicarboxylate/amino acid:cation symporter (DAACS) (TC 2.A.23) family.</text>
</comment>
<organism evidence="9 10">
    <name type="scientific">Brachionus calyciflorus</name>
    <dbReference type="NCBI Taxonomy" id="104777"/>
    <lineage>
        <taxon>Eukaryota</taxon>
        <taxon>Metazoa</taxon>
        <taxon>Spiralia</taxon>
        <taxon>Gnathifera</taxon>
        <taxon>Rotifera</taxon>
        <taxon>Eurotatoria</taxon>
        <taxon>Monogononta</taxon>
        <taxon>Pseudotrocha</taxon>
        <taxon>Ploima</taxon>
        <taxon>Brachionidae</taxon>
        <taxon>Brachionus</taxon>
    </lineage>
</organism>
<comment type="subcellular location">
    <subcellularLocation>
        <location evidence="1 8">Membrane</location>
        <topology evidence="1 8">Multi-pass membrane protein</topology>
    </subcellularLocation>
</comment>
<dbReference type="AlphaFoldDB" id="A0A813MC69"/>
<dbReference type="PANTHER" id="PTHR11958">
    <property type="entry name" value="SODIUM/DICARBOXYLATE SYMPORTER-RELATED"/>
    <property type="match status" value="1"/>
</dbReference>
<keyword evidence="5 8" id="KW-1133">Transmembrane helix</keyword>
<reference evidence="9" key="1">
    <citation type="submission" date="2021-02" db="EMBL/GenBank/DDBJ databases">
        <authorList>
            <person name="Nowell W R."/>
        </authorList>
    </citation>
    <scope>NUCLEOTIDE SEQUENCE</scope>
    <source>
        <strain evidence="9">Ploen Becks lab</strain>
    </source>
</reference>
<feature type="transmembrane region" description="Helical" evidence="8">
    <location>
        <begin position="386"/>
        <end position="411"/>
    </location>
</feature>
<dbReference type="PRINTS" id="PR00173">
    <property type="entry name" value="EDTRNSPORT"/>
</dbReference>
<comment type="caution">
    <text evidence="9">The sequence shown here is derived from an EMBL/GenBank/DDBJ whole genome shotgun (WGS) entry which is preliminary data.</text>
</comment>
<accession>A0A813MC69</accession>
<dbReference type="InterPro" id="IPR018107">
    <property type="entry name" value="Na-dicarboxylate_symporter_CS"/>
</dbReference>
<dbReference type="Proteomes" id="UP000663879">
    <property type="component" value="Unassembled WGS sequence"/>
</dbReference>
<dbReference type="PROSITE" id="PS00714">
    <property type="entry name" value="NA_DICARBOXYL_SYMP_2"/>
    <property type="match status" value="1"/>
</dbReference>
<feature type="transmembrane region" description="Helical" evidence="8">
    <location>
        <begin position="37"/>
        <end position="60"/>
    </location>
</feature>
<dbReference type="GO" id="GO:0015501">
    <property type="term" value="F:glutamate:sodium symporter activity"/>
    <property type="evidence" value="ECO:0007669"/>
    <property type="project" value="TreeGrafter"/>
</dbReference>
<dbReference type="InterPro" id="IPR050746">
    <property type="entry name" value="DAACS"/>
</dbReference>
<evidence type="ECO:0000313" key="10">
    <source>
        <dbReference type="Proteomes" id="UP000663879"/>
    </source>
</evidence>
<evidence type="ECO:0000256" key="5">
    <source>
        <dbReference type="ARBA" id="ARBA00022989"/>
    </source>
</evidence>
<protein>
    <recommendedName>
        <fullName evidence="8">Amino acid transporter</fullName>
    </recommendedName>
</protein>
<feature type="transmembrane region" description="Helical" evidence="8">
    <location>
        <begin position="311"/>
        <end position="337"/>
    </location>
</feature>
<dbReference type="EMBL" id="CAJNOC010000126">
    <property type="protein sequence ID" value="CAF0717381.1"/>
    <property type="molecule type" value="Genomic_DNA"/>
</dbReference>
<dbReference type="Gene3D" id="1.10.3860.10">
    <property type="entry name" value="Sodium:dicarboxylate symporter"/>
    <property type="match status" value="1"/>
</dbReference>
<dbReference type="SUPFAM" id="SSF118215">
    <property type="entry name" value="Proton glutamate symport protein"/>
    <property type="match status" value="1"/>
</dbReference>
<dbReference type="InterPro" id="IPR001991">
    <property type="entry name" value="Na-dicarboxylate_symporter"/>
</dbReference>
<name>A0A813MC69_9BILA</name>
<feature type="transmembrane region" description="Helical" evidence="8">
    <location>
        <begin position="238"/>
        <end position="257"/>
    </location>
</feature>
<dbReference type="OrthoDB" id="5877963at2759"/>
<evidence type="ECO:0000256" key="4">
    <source>
        <dbReference type="ARBA" id="ARBA00022847"/>
    </source>
</evidence>
<keyword evidence="10" id="KW-1185">Reference proteome</keyword>
<dbReference type="InterPro" id="IPR036458">
    <property type="entry name" value="Na:dicarbo_symporter_sf"/>
</dbReference>
<feature type="transmembrane region" description="Helical" evidence="8">
    <location>
        <begin position="423"/>
        <end position="455"/>
    </location>
</feature>
<keyword evidence="2 8" id="KW-0813">Transport</keyword>
<gene>
    <name evidence="9" type="ORF">OXX778_LOCUS1807</name>
</gene>
<evidence type="ECO:0000313" key="9">
    <source>
        <dbReference type="EMBL" id="CAF0717381.1"/>
    </source>
</evidence>